<organism evidence="1 2">
    <name type="scientific">Trueperella bialowiezensis</name>
    <dbReference type="NCBI Taxonomy" id="312285"/>
    <lineage>
        <taxon>Bacteria</taxon>
        <taxon>Bacillati</taxon>
        <taxon>Actinomycetota</taxon>
        <taxon>Actinomycetes</taxon>
        <taxon>Actinomycetales</taxon>
        <taxon>Actinomycetaceae</taxon>
        <taxon>Trueperella</taxon>
    </lineage>
</organism>
<evidence type="ECO:0000313" key="2">
    <source>
        <dbReference type="Proteomes" id="UP000269542"/>
    </source>
</evidence>
<protein>
    <submittedName>
        <fullName evidence="1">Uncharacterized protein</fullName>
    </submittedName>
</protein>
<gene>
    <name evidence="1" type="ORF">NCTC13354_00963</name>
</gene>
<dbReference type="EMBL" id="LR134476">
    <property type="protein sequence ID" value="VEI13252.1"/>
    <property type="molecule type" value="Genomic_DNA"/>
</dbReference>
<reference evidence="1 2" key="1">
    <citation type="submission" date="2018-12" db="EMBL/GenBank/DDBJ databases">
        <authorList>
            <consortium name="Pathogen Informatics"/>
        </authorList>
    </citation>
    <scope>NUCLEOTIDE SEQUENCE [LARGE SCALE GENOMIC DNA]</scope>
    <source>
        <strain evidence="1 2">NCTC13354</strain>
    </source>
</reference>
<dbReference type="AlphaFoldDB" id="A0A3S4VAI0"/>
<evidence type="ECO:0000313" key="1">
    <source>
        <dbReference type="EMBL" id="VEI13252.1"/>
    </source>
</evidence>
<sequence>MTTKPKTKKAYFRKLTSLAPGEKLANYPSIHSGLANKFEQWAKLPADQQHVKVNGVDMYCSADHATEYPTVTIFKPMSDDFITRYNRSNGEISELFTPDDDPDEVLAHASVFAVDGPTGIIAMIRSSQSAPSANALEVFLDEAATLPVEQGVQRRWGSEAVIERSSIKDFDNYSGGVTEATLRFPTRHDLFNTQLQSGLVAAMEAYANTIGGDLEITITAKLTHTGKQSKETRRRFLRNLRHDVPPVVRSGSKFSVKLFGDDGTQQVMNLIEERLSVEVDISIDPNGAQGLQQLQANVVSCLSDNLDRIKKLYG</sequence>
<dbReference type="Proteomes" id="UP000269542">
    <property type="component" value="Chromosome"/>
</dbReference>
<dbReference type="KEGG" id="tbw:NCTC13354_00963"/>
<name>A0A3S4VAI0_9ACTO</name>
<dbReference type="RefSeq" id="WP_126416390.1">
    <property type="nucleotide sequence ID" value="NZ_LR134476.1"/>
</dbReference>
<accession>A0A3S4VAI0</accession>
<proteinExistence type="predicted"/>
<keyword evidence="2" id="KW-1185">Reference proteome</keyword>